<dbReference type="EMBL" id="LWQU01000182">
    <property type="protein sequence ID" value="OAN45563.1"/>
    <property type="molecule type" value="Genomic_DNA"/>
</dbReference>
<dbReference type="STRING" id="1437059.A6A05_16780"/>
<name>A0A178MAI1_9PROT</name>
<keyword evidence="2" id="KW-1185">Reference proteome</keyword>
<organism evidence="1 2">
    <name type="scientific">Magnetospirillum moscoviense</name>
    <dbReference type="NCBI Taxonomy" id="1437059"/>
    <lineage>
        <taxon>Bacteria</taxon>
        <taxon>Pseudomonadati</taxon>
        <taxon>Pseudomonadota</taxon>
        <taxon>Alphaproteobacteria</taxon>
        <taxon>Rhodospirillales</taxon>
        <taxon>Rhodospirillaceae</taxon>
        <taxon>Magnetospirillum</taxon>
    </lineage>
</organism>
<sequence>MCRMIIHTRSDDPFADGWEAFGMFPSPPCPYPAGSEAFELWQDGFDEAIRDSLATWFDEGQR</sequence>
<accession>A0A178MAI1</accession>
<evidence type="ECO:0000313" key="2">
    <source>
        <dbReference type="Proteomes" id="UP000078543"/>
    </source>
</evidence>
<reference evidence="1 2" key="1">
    <citation type="submission" date="2016-04" db="EMBL/GenBank/DDBJ databases">
        <title>Draft genome sequence of freshwater magnetotactic bacteria Magnetospirillum marisnigri SP-1 and Magnetospirillum moscoviense BB-1.</title>
        <authorList>
            <person name="Koziaeva V."/>
            <person name="Dziuba M.V."/>
            <person name="Ivanov T.M."/>
            <person name="Kuznetsov B."/>
            <person name="Grouzdev D.S."/>
        </authorList>
    </citation>
    <scope>NUCLEOTIDE SEQUENCE [LARGE SCALE GENOMIC DNA]</scope>
    <source>
        <strain evidence="1 2">BB-1</strain>
    </source>
</reference>
<dbReference type="AlphaFoldDB" id="A0A178MAI1"/>
<dbReference type="Proteomes" id="UP000078543">
    <property type="component" value="Unassembled WGS sequence"/>
</dbReference>
<proteinExistence type="predicted"/>
<evidence type="ECO:0000313" key="1">
    <source>
        <dbReference type="EMBL" id="OAN45563.1"/>
    </source>
</evidence>
<gene>
    <name evidence="1" type="ORF">A6A05_16780</name>
</gene>
<protein>
    <submittedName>
        <fullName evidence="1">Uncharacterized protein</fullName>
    </submittedName>
</protein>
<comment type="caution">
    <text evidence="1">The sequence shown here is derived from an EMBL/GenBank/DDBJ whole genome shotgun (WGS) entry which is preliminary data.</text>
</comment>